<keyword evidence="11" id="KW-0479">Metal-binding</keyword>
<feature type="transmembrane region" description="Helical" evidence="11">
    <location>
        <begin position="7"/>
        <end position="25"/>
    </location>
</feature>
<evidence type="ECO:0000256" key="6">
    <source>
        <dbReference type="ARBA" id="ARBA00022801"/>
    </source>
</evidence>
<comment type="caution">
    <text evidence="13">The sequence shown here is derived from an EMBL/GenBank/DDBJ whole genome shotgun (WGS) entry which is preliminary data.</text>
</comment>
<dbReference type="InterPro" id="IPR001478">
    <property type="entry name" value="PDZ"/>
</dbReference>
<evidence type="ECO:0000256" key="10">
    <source>
        <dbReference type="ARBA" id="ARBA00023136"/>
    </source>
</evidence>
<keyword evidence="5 11" id="KW-0812">Transmembrane</keyword>
<sequence>MLAMYDFLRMILSFVFVLGVLVFIHELGHYLAARWRGVHVDVFSIGFGKPLYRWHDKVGTEWRICPIPLGGYVRPHGFADPEDVTEEERATYIDGKTFHGKDVGSRAIVIAAGPIFNFLLAIIIYFGLFVTVGQPKLGEPIAQSIIADSAAAKAGIQPKDKLIKIGDIDKLNVEKVILFAQQHPDLSTTITVNREGKDISLPITIGSHSQDGKKIGQLGIGLDMNIIKGKPMSIGSAAIASVEKTWDVSAQTVVGLGQMITGQRSAKDLGGPIKIAQLSGQVSKGGFADLFNFMAILSISLGLINLFPIPILDGGRLVFYAFEAIFRKPVPKPIQNWAFQIGFVLILLLFVFSMYNDISQLSVFRWLTGHTN</sequence>
<dbReference type="NCBIfam" id="TIGR00054">
    <property type="entry name" value="RIP metalloprotease RseP"/>
    <property type="match status" value="1"/>
</dbReference>
<keyword evidence="10 11" id="KW-0472">Membrane</keyword>
<dbReference type="EC" id="3.4.24.-" evidence="11"/>
<evidence type="ECO:0000313" key="14">
    <source>
        <dbReference type="Proteomes" id="UP001154272"/>
    </source>
</evidence>
<dbReference type="Gene3D" id="2.30.42.10">
    <property type="match status" value="1"/>
</dbReference>
<keyword evidence="9 11" id="KW-0482">Metalloprotease</keyword>
<dbReference type="SMART" id="SM00228">
    <property type="entry name" value="PDZ"/>
    <property type="match status" value="1"/>
</dbReference>
<dbReference type="PANTHER" id="PTHR42837:SF2">
    <property type="entry name" value="MEMBRANE METALLOPROTEASE ARASP2, CHLOROPLASTIC-RELATED"/>
    <property type="match status" value="1"/>
</dbReference>
<evidence type="ECO:0000256" key="5">
    <source>
        <dbReference type="ARBA" id="ARBA00022692"/>
    </source>
</evidence>
<evidence type="ECO:0000256" key="9">
    <source>
        <dbReference type="ARBA" id="ARBA00023049"/>
    </source>
</evidence>
<evidence type="ECO:0000256" key="4">
    <source>
        <dbReference type="ARBA" id="ARBA00022670"/>
    </source>
</evidence>
<dbReference type="InterPro" id="IPR008915">
    <property type="entry name" value="Peptidase_M50"/>
</dbReference>
<dbReference type="EMBL" id="CAMXCH010000001">
    <property type="protein sequence ID" value="CAI3927258.1"/>
    <property type="molecule type" value="Genomic_DNA"/>
</dbReference>
<evidence type="ECO:0000256" key="2">
    <source>
        <dbReference type="ARBA" id="ARBA00004141"/>
    </source>
</evidence>
<evidence type="ECO:0000256" key="7">
    <source>
        <dbReference type="ARBA" id="ARBA00022833"/>
    </source>
</evidence>
<reference evidence="13" key="1">
    <citation type="submission" date="2022-10" db="EMBL/GenBank/DDBJ databases">
        <authorList>
            <person name="Botero Cardona J."/>
        </authorList>
    </citation>
    <scope>NUCLEOTIDE SEQUENCE</scope>
    <source>
        <strain evidence="13">R-83534</strain>
    </source>
</reference>
<feature type="transmembrane region" description="Helical" evidence="11">
    <location>
        <begin position="337"/>
        <end position="355"/>
    </location>
</feature>
<proteinExistence type="inferred from homology"/>
<feature type="transmembrane region" description="Helical" evidence="11">
    <location>
        <begin position="107"/>
        <end position="130"/>
    </location>
</feature>
<evidence type="ECO:0000256" key="8">
    <source>
        <dbReference type="ARBA" id="ARBA00022989"/>
    </source>
</evidence>
<feature type="domain" description="PDZ" evidence="12">
    <location>
        <begin position="124"/>
        <end position="196"/>
    </location>
</feature>
<keyword evidence="8 11" id="KW-1133">Transmembrane helix</keyword>
<dbReference type="SUPFAM" id="SSF50156">
    <property type="entry name" value="PDZ domain-like"/>
    <property type="match status" value="1"/>
</dbReference>
<feature type="transmembrane region" description="Helical" evidence="11">
    <location>
        <begin position="290"/>
        <end position="312"/>
    </location>
</feature>
<protein>
    <recommendedName>
        <fullName evidence="11">Zinc metalloprotease</fullName>
        <ecNumber evidence="11">3.4.24.-</ecNumber>
    </recommendedName>
</protein>
<keyword evidence="6 11" id="KW-0378">Hydrolase</keyword>
<dbReference type="CDD" id="cd06163">
    <property type="entry name" value="S2P-M50_PDZ_RseP-like"/>
    <property type="match status" value="1"/>
</dbReference>
<keyword evidence="4" id="KW-0645">Protease</keyword>
<accession>A0ABN8W631</accession>
<keyword evidence="7 11" id="KW-0862">Zinc</keyword>
<comment type="similarity">
    <text evidence="3 11">Belongs to the peptidase M50B family.</text>
</comment>
<organism evidence="13 14">
    <name type="scientific">Commensalibacter papalotli</name>
    <name type="common">ex Botero et al. 2024</name>
    <dbReference type="NCBI Taxonomy" id="2972766"/>
    <lineage>
        <taxon>Bacteria</taxon>
        <taxon>Pseudomonadati</taxon>
        <taxon>Pseudomonadota</taxon>
        <taxon>Alphaproteobacteria</taxon>
        <taxon>Acetobacterales</taxon>
        <taxon>Acetobacteraceae</taxon>
    </lineage>
</organism>
<gene>
    <name evidence="13" type="ORF">R83534S58_LOCUS308</name>
</gene>
<keyword evidence="14" id="KW-1185">Reference proteome</keyword>
<dbReference type="Pfam" id="PF02163">
    <property type="entry name" value="Peptidase_M50"/>
    <property type="match status" value="1"/>
</dbReference>
<evidence type="ECO:0000259" key="12">
    <source>
        <dbReference type="SMART" id="SM00228"/>
    </source>
</evidence>
<evidence type="ECO:0000256" key="1">
    <source>
        <dbReference type="ARBA" id="ARBA00001947"/>
    </source>
</evidence>
<dbReference type="InterPro" id="IPR004387">
    <property type="entry name" value="Pept_M50_Zn"/>
</dbReference>
<evidence type="ECO:0000256" key="3">
    <source>
        <dbReference type="ARBA" id="ARBA00007931"/>
    </source>
</evidence>
<dbReference type="InterPro" id="IPR036034">
    <property type="entry name" value="PDZ_sf"/>
</dbReference>
<dbReference type="CDD" id="cd23081">
    <property type="entry name" value="cpPDZ_EcRseP-like"/>
    <property type="match status" value="1"/>
</dbReference>
<dbReference type="PANTHER" id="PTHR42837">
    <property type="entry name" value="REGULATOR OF SIGMA-E PROTEASE RSEP"/>
    <property type="match status" value="1"/>
</dbReference>
<dbReference type="Proteomes" id="UP001154272">
    <property type="component" value="Unassembled WGS sequence"/>
</dbReference>
<comment type="subcellular location">
    <subcellularLocation>
        <location evidence="2">Membrane</location>
        <topology evidence="2">Multi-pass membrane protein</topology>
    </subcellularLocation>
</comment>
<evidence type="ECO:0000313" key="13">
    <source>
        <dbReference type="EMBL" id="CAI3927258.1"/>
    </source>
</evidence>
<name>A0ABN8W631_9PROT</name>
<evidence type="ECO:0000256" key="11">
    <source>
        <dbReference type="RuleBase" id="RU362031"/>
    </source>
</evidence>
<comment type="cofactor">
    <cofactor evidence="1 11">
        <name>Zn(2+)</name>
        <dbReference type="ChEBI" id="CHEBI:29105"/>
    </cofactor>
</comment>